<feature type="chain" id="PRO_5044862517" evidence="9">
    <location>
        <begin position="17"/>
        <end position="582"/>
    </location>
</feature>
<evidence type="ECO:0000256" key="6">
    <source>
        <dbReference type="ARBA" id="ARBA00023170"/>
    </source>
</evidence>
<keyword evidence="4 8" id="KW-1133">Transmembrane helix</keyword>
<evidence type="ECO:0000256" key="7">
    <source>
        <dbReference type="ARBA" id="ARBA00023180"/>
    </source>
</evidence>
<dbReference type="PANTHER" id="PTHR42643:SF30">
    <property type="entry name" value="IONOTROPIC RECEPTOR 40A-RELATED"/>
    <property type="match status" value="1"/>
</dbReference>
<keyword evidence="6" id="KW-0675">Receptor</keyword>
<dbReference type="Gene3D" id="3.40.190.10">
    <property type="entry name" value="Periplasmic binding protein-like II"/>
    <property type="match status" value="1"/>
</dbReference>
<keyword evidence="7" id="KW-0325">Glycoprotein</keyword>
<feature type="transmembrane region" description="Helical" evidence="8">
    <location>
        <begin position="313"/>
        <end position="340"/>
    </location>
</feature>
<evidence type="ECO:0000256" key="4">
    <source>
        <dbReference type="ARBA" id="ARBA00022989"/>
    </source>
</evidence>
<evidence type="ECO:0000313" key="10">
    <source>
        <dbReference type="EMBL" id="KAL0831046.1"/>
    </source>
</evidence>
<evidence type="ECO:0000256" key="8">
    <source>
        <dbReference type="SAM" id="Phobius"/>
    </source>
</evidence>
<evidence type="ECO:0000256" key="5">
    <source>
        <dbReference type="ARBA" id="ARBA00023136"/>
    </source>
</evidence>
<reference evidence="10 11" key="1">
    <citation type="submission" date="2024-06" db="EMBL/GenBank/DDBJ databases">
        <title>A chromosome-level genome assembly of beet webworm, Loxostege sticticalis.</title>
        <authorList>
            <person name="Zhang Y."/>
        </authorList>
    </citation>
    <scope>NUCLEOTIDE SEQUENCE [LARGE SCALE GENOMIC DNA]</scope>
    <source>
        <strain evidence="10">AQ028</strain>
        <tissue evidence="10">Male pupae</tissue>
    </source>
</reference>
<evidence type="ECO:0000256" key="9">
    <source>
        <dbReference type="SAM" id="SignalP"/>
    </source>
</evidence>
<keyword evidence="2" id="KW-1003">Cell membrane</keyword>
<feature type="transmembrane region" description="Helical" evidence="8">
    <location>
        <begin position="547"/>
        <end position="573"/>
    </location>
</feature>
<evidence type="ECO:0000256" key="2">
    <source>
        <dbReference type="ARBA" id="ARBA00022475"/>
    </source>
</evidence>
<keyword evidence="5 8" id="KW-0472">Membrane</keyword>
<feature type="transmembrane region" description="Helical" evidence="8">
    <location>
        <begin position="375"/>
        <end position="394"/>
    </location>
</feature>
<evidence type="ECO:0000313" key="11">
    <source>
        <dbReference type="Proteomes" id="UP001549921"/>
    </source>
</evidence>
<dbReference type="Proteomes" id="UP001549921">
    <property type="component" value="Unassembled WGS sequence"/>
</dbReference>
<gene>
    <name evidence="10" type="ORF">ABMA28_001929</name>
</gene>
<protein>
    <submittedName>
        <fullName evidence="10">Uncharacterized protein</fullName>
    </submittedName>
</protein>
<comment type="caution">
    <text evidence="10">The sequence shown here is derived from an EMBL/GenBank/DDBJ whole genome shotgun (WGS) entry which is preliminary data.</text>
</comment>
<organism evidence="10 11">
    <name type="scientific">Loxostege sticticalis</name>
    <name type="common">Beet webworm moth</name>
    <dbReference type="NCBI Taxonomy" id="481309"/>
    <lineage>
        <taxon>Eukaryota</taxon>
        <taxon>Metazoa</taxon>
        <taxon>Ecdysozoa</taxon>
        <taxon>Arthropoda</taxon>
        <taxon>Hexapoda</taxon>
        <taxon>Insecta</taxon>
        <taxon>Pterygota</taxon>
        <taxon>Neoptera</taxon>
        <taxon>Endopterygota</taxon>
        <taxon>Lepidoptera</taxon>
        <taxon>Glossata</taxon>
        <taxon>Ditrysia</taxon>
        <taxon>Pyraloidea</taxon>
        <taxon>Crambidae</taxon>
        <taxon>Pyraustinae</taxon>
        <taxon>Loxostege</taxon>
    </lineage>
</organism>
<evidence type="ECO:0000256" key="1">
    <source>
        <dbReference type="ARBA" id="ARBA00004651"/>
    </source>
</evidence>
<keyword evidence="9" id="KW-0732">Signal</keyword>
<dbReference type="InterPro" id="IPR052192">
    <property type="entry name" value="Insect_Ionotropic_Sensory_Rcpt"/>
</dbReference>
<sequence>MVVLFTVLLFAYYVKGENRIPVANIKRPELATCVSGIINKHSIKDITYVDINSDEDILQGMKNVSISIVSRTADTRLGKYNENYLIHAGSVSDFIENMKYLTKEGSWQPSVKFLIIFNEIEEDFRVIFDELLRFHVINALVIDATVDNNLYTYNPFENYGCGKRYDRIINYGKCLQPKVENVFPEKLVTGIKNCTFNIEALHWPPYAINPQVSTITTGVEQYTFKLLASLENFQINYTYTNNAEQLSKVYKNMTVTGPLKSMKDNVVDITIGGLVLKSRRASAFDIIWSHISFFDEAVILVRKAKKLYTWQYIFLEFSPVVWLMLALAFVAYAMFVVTAFKVEDKVLLVMNMFGALLAHSIKVRRTSATRYVLKFWACFAFLVSSHYICSLTSLTTHPLNGFQISSKKDLAAHNLKACVSPIIQLMVGDLNKLNPKQQNLSEGCDSLYQSMETVSLRDDAYTVSLLRVYNFHRKEFCDVSGCRIYKFRRPLTKILYAIFLYKGFPMLKKLHKHTMRIRESGFINKAMEIIYTAHGKETKKKRRQFQYFVLVPWHVLICGWIVSSVIFMVEIWLRRKMPTTPN</sequence>
<name>A0ABD0SZ60_LOXSC</name>
<dbReference type="GO" id="GO:0005886">
    <property type="term" value="C:plasma membrane"/>
    <property type="evidence" value="ECO:0007669"/>
    <property type="project" value="UniProtKB-SubCell"/>
</dbReference>
<dbReference type="SUPFAM" id="SSF53850">
    <property type="entry name" value="Periplasmic binding protein-like II"/>
    <property type="match status" value="1"/>
</dbReference>
<dbReference type="PANTHER" id="PTHR42643">
    <property type="entry name" value="IONOTROPIC RECEPTOR 20A-RELATED"/>
    <property type="match status" value="1"/>
</dbReference>
<evidence type="ECO:0000256" key="3">
    <source>
        <dbReference type="ARBA" id="ARBA00022692"/>
    </source>
</evidence>
<feature type="signal peptide" evidence="9">
    <location>
        <begin position="1"/>
        <end position="16"/>
    </location>
</feature>
<keyword evidence="3 8" id="KW-0812">Transmembrane</keyword>
<dbReference type="AlphaFoldDB" id="A0ABD0SZ60"/>
<proteinExistence type="predicted"/>
<accession>A0ABD0SZ60</accession>
<dbReference type="EMBL" id="JBEDNZ010000012">
    <property type="protein sequence ID" value="KAL0831046.1"/>
    <property type="molecule type" value="Genomic_DNA"/>
</dbReference>
<comment type="subcellular location">
    <subcellularLocation>
        <location evidence="1">Cell membrane</location>
        <topology evidence="1">Multi-pass membrane protein</topology>
    </subcellularLocation>
</comment>